<dbReference type="EC" id="3.2.1.28" evidence="4"/>
<dbReference type="AlphaFoldDB" id="A0A9W8YZA1"/>
<keyword evidence="3 4" id="KW-0326">Glycosidase</keyword>
<dbReference type="InterPro" id="IPR012341">
    <property type="entry name" value="6hp_glycosidase-like_sf"/>
</dbReference>
<dbReference type="PRINTS" id="PR00744">
    <property type="entry name" value="GLHYDRLASE37"/>
</dbReference>
<evidence type="ECO:0000313" key="5">
    <source>
        <dbReference type="EMBL" id="KAJ4394233.1"/>
    </source>
</evidence>
<evidence type="ECO:0000256" key="1">
    <source>
        <dbReference type="ARBA" id="ARBA00005615"/>
    </source>
</evidence>
<dbReference type="SUPFAM" id="SSF48208">
    <property type="entry name" value="Six-hairpin glycosidases"/>
    <property type="match status" value="1"/>
</dbReference>
<dbReference type="PANTHER" id="PTHR23403">
    <property type="entry name" value="TREHALASE"/>
    <property type="match status" value="1"/>
</dbReference>
<dbReference type="InterPro" id="IPR018232">
    <property type="entry name" value="Glyco_hydro_37_CS"/>
</dbReference>
<dbReference type="InterPro" id="IPR008928">
    <property type="entry name" value="6-hairpin_glycosidase_sf"/>
</dbReference>
<comment type="caution">
    <text evidence="5">The sequence shown here is derived from an EMBL/GenBank/DDBJ whole genome shotgun (WGS) entry which is preliminary data.</text>
</comment>
<reference evidence="5" key="1">
    <citation type="submission" date="2022-10" db="EMBL/GenBank/DDBJ databases">
        <title>Tapping the CABI collections for fungal endophytes: first genome assemblies for Collariella, Neodidymelliopsis, Ascochyta clinopodiicola, Didymella pomorum, Didymosphaeria variabile, Neocosmospora piperis and Neocucurbitaria cava.</title>
        <authorList>
            <person name="Hill R."/>
        </authorList>
    </citation>
    <scope>NUCLEOTIDE SEQUENCE</scope>
    <source>
        <strain evidence="5">IMI 355082</strain>
    </source>
</reference>
<name>A0A9W8YZA1_9PEZI</name>
<dbReference type="GO" id="GO:0004555">
    <property type="term" value="F:alpha,alpha-trehalase activity"/>
    <property type="evidence" value="ECO:0007669"/>
    <property type="project" value="UniProtKB-EC"/>
</dbReference>
<keyword evidence="6" id="KW-1185">Reference proteome</keyword>
<dbReference type="PANTHER" id="PTHR23403:SF1">
    <property type="entry name" value="TREHALASE"/>
    <property type="match status" value="1"/>
</dbReference>
<organism evidence="5 6">
    <name type="scientific">Gnomoniopsis smithogilvyi</name>
    <dbReference type="NCBI Taxonomy" id="1191159"/>
    <lineage>
        <taxon>Eukaryota</taxon>
        <taxon>Fungi</taxon>
        <taxon>Dikarya</taxon>
        <taxon>Ascomycota</taxon>
        <taxon>Pezizomycotina</taxon>
        <taxon>Sordariomycetes</taxon>
        <taxon>Sordariomycetidae</taxon>
        <taxon>Diaporthales</taxon>
        <taxon>Gnomoniaceae</taxon>
        <taxon>Gnomoniopsis</taxon>
    </lineage>
</organism>
<sequence length="687" mass="76612">MTTFRCLATVVGAIGAFSTLSAAAGIYRNGSLVAPCNSTIFCYGELLHEVQLARPFSDSKTFVDMPTTSPLEEVQAAFDQLSKPLQNGTELMNFLSAHFSPAGAELVPLTGVNLTVDATFLAFMNNTINEEFLEVVILKWENLTRMWNETSVCTECQSSFIPVKRPFVVAGGRFREAYYWDSYWILQGLLRTGGSFTQISRNQIENFLDNIENFGFVPNGGRKYYLNRSQPPMLTQMVRIYIEYTGDASILTRALPLLMTEHDFFVQNRSVSFRLGGANKTYTLNQYNVENNQPRPESYREDWEQVNNVSFYAVSGGIYEAPKLTEPEADSLYRNLASGAESGWDFSSRFLRNPRDAVDDVSFPLRSLDVINMVPVDLNSFLYWNEITIAGFLKIAGQADNAALWEAQAQQRADAMHAAMWNETLNSYFDYNLTSNSQQAFTARDADALPIETMSAPNNDTQVIFNVAQLLPFLTGAALPELKYNSTRVKQAFERVSQFLDARAGGIAPTNFRTTQQWDQPSVWPPHMQMLMDALLQTPADDEAWAWAHDLSLRLGQRYLDSAYCTWRATGGETPSSPKLDGLNASTDLGGLMFEKYSDVSLNQAGGGGEYEVVVGFGWSNGVLIWVADTFRDKLQTPPCTGSDAVFGIPSPPTGVLRRSALELDSWDAQWISRSVGGRAGMRRMNH</sequence>
<evidence type="ECO:0000256" key="2">
    <source>
        <dbReference type="ARBA" id="ARBA00022801"/>
    </source>
</evidence>
<evidence type="ECO:0000256" key="4">
    <source>
        <dbReference type="RuleBase" id="RU361180"/>
    </source>
</evidence>
<dbReference type="OrthoDB" id="3542292at2759"/>
<comment type="catalytic activity">
    <reaction evidence="4">
        <text>alpha,alpha-trehalose + H2O = alpha-D-glucose + beta-D-glucose</text>
        <dbReference type="Rhea" id="RHEA:32675"/>
        <dbReference type="ChEBI" id="CHEBI:15377"/>
        <dbReference type="ChEBI" id="CHEBI:15903"/>
        <dbReference type="ChEBI" id="CHEBI:16551"/>
        <dbReference type="ChEBI" id="CHEBI:17925"/>
        <dbReference type="EC" id="3.2.1.28"/>
    </reaction>
</comment>
<comment type="similarity">
    <text evidence="1 4">Belongs to the glycosyl hydrolase 37 family.</text>
</comment>
<dbReference type="Pfam" id="PF01204">
    <property type="entry name" value="Trehalase"/>
    <property type="match status" value="2"/>
</dbReference>
<proteinExistence type="inferred from homology"/>
<dbReference type="PROSITE" id="PS00928">
    <property type="entry name" value="TREHALASE_2"/>
    <property type="match status" value="1"/>
</dbReference>
<keyword evidence="2 4" id="KW-0378">Hydrolase</keyword>
<gene>
    <name evidence="5" type="ORF">N0V93_003450</name>
</gene>
<dbReference type="GO" id="GO:0005993">
    <property type="term" value="P:trehalose catabolic process"/>
    <property type="evidence" value="ECO:0007669"/>
    <property type="project" value="TreeGrafter"/>
</dbReference>
<dbReference type="Gene3D" id="1.50.10.10">
    <property type="match status" value="1"/>
</dbReference>
<protein>
    <recommendedName>
        <fullName evidence="4">Trehalase</fullName>
        <ecNumber evidence="4">3.2.1.28</ecNumber>
    </recommendedName>
    <alternativeName>
        <fullName evidence="4">Alpha-trehalose glucohydrolase</fullName>
    </alternativeName>
</protein>
<evidence type="ECO:0000256" key="3">
    <source>
        <dbReference type="ARBA" id="ARBA00023295"/>
    </source>
</evidence>
<dbReference type="Proteomes" id="UP001140453">
    <property type="component" value="Unassembled WGS sequence"/>
</dbReference>
<dbReference type="InterPro" id="IPR001661">
    <property type="entry name" value="Glyco_hydro_37"/>
</dbReference>
<dbReference type="EMBL" id="JAPEVB010000002">
    <property type="protein sequence ID" value="KAJ4394233.1"/>
    <property type="molecule type" value="Genomic_DNA"/>
</dbReference>
<evidence type="ECO:0000313" key="6">
    <source>
        <dbReference type="Proteomes" id="UP001140453"/>
    </source>
</evidence>
<accession>A0A9W8YZA1</accession>